<evidence type="ECO:0000313" key="2">
    <source>
        <dbReference type="Proteomes" id="UP000288805"/>
    </source>
</evidence>
<proteinExistence type="predicted"/>
<protein>
    <recommendedName>
        <fullName evidence="3">DUF4283 domain-containing protein</fullName>
    </recommendedName>
</protein>
<dbReference type="Proteomes" id="UP000288805">
    <property type="component" value="Unassembled WGS sequence"/>
</dbReference>
<accession>A0A438EV62</accession>
<dbReference type="AlphaFoldDB" id="A0A438EV62"/>
<evidence type="ECO:0000313" key="1">
    <source>
        <dbReference type="EMBL" id="RVW51562.1"/>
    </source>
</evidence>
<organism evidence="1 2">
    <name type="scientific">Vitis vinifera</name>
    <name type="common">Grape</name>
    <dbReference type="NCBI Taxonomy" id="29760"/>
    <lineage>
        <taxon>Eukaryota</taxon>
        <taxon>Viridiplantae</taxon>
        <taxon>Streptophyta</taxon>
        <taxon>Embryophyta</taxon>
        <taxon>Tracheophyta</taxon>
        <taxon>Spermatophyta</taxon>
        <taxon>Magnoliopsida</taxon>
        <taxon>eudicotyledons</taxon>
        <taxon>Gunneridae</taxon>
        <taxon>Pentapetalae</taxon>
        <taxon>rosids</taxon>
        <taxon>Vitales</taxon>
        <taxon>Vitaceae</taxon>
        <taxon>Viteae</taxon>
        <taxon>Vitis</taxon>
    </lineage>
</organism>
<sequence length="391" mass="43692">MSATAGGLVIVPVLVLQFQIWLTKRRKNGERVSWAQQWESVIGPTKPDAFFKARSVRAQFGAKSFRPPAGPVHETEAGFSNGGPIAPLSSKLQCSGFSAKKGNIDCSLSRVVKVKRPLSLSKAQTEANLAIFRGNLVSNKGVLSPVPKTSQDFTGETGRRRDFVLQFSKQVNFASQCVPFSNSHGVELSRRVGVPFSEGNDSSPKPEPPTLLLKGFQIEGLMPRKMVKETKREIWDKRFVSSVWKGRSMEWAALPASVKLNSSEEGSFWLTSVYGPNKPLWRKDFWLELQDLYSLTFPLWESGFLDPPLRNADFTWSNMQVVPICKRMTNGRRSRKFIKSLISEMGVTLSNIEVIFEEIVNFFGKLYSKPEGASWRVEGVDWVPIPGESAV</sequence>
<dbReference type="EMBL" id="QGNW01001179">
    <property type="protein sequence ID" value="RVW51562.1"/>
    <property type="molecule type" value="Genomic_DNA"/>
</dbReference>
<comment type="caution">
    <text evidence="1">The sequence shown here is derived from an EMBL/GenBank/DDBJ whole genome shotgun (WGS) entry which is preliminary data.</text>
</comment>
<evidence type="ECO:0008006" key="3">
    <source>
        <dbReference type="Google" id="ProtNLM"/>
    </source>
</evidence>
<reference evidence="1 2" key="1">
    <citation type="journal article" date="2018" name="PLoS Genet.">
        <title>Population sequencing reveals clonal diversity and ancestral inbreeding in the grapevine cultivar Chardonnay.</title>
        <authorList>
            <person name="Roach M.J."/>
            <person name="Johnson D.L."/>
            <person name="Bohlmann J."/>
            <person name="van Vuuren H.J."/>
            <person name="Jones S.J."/>
            <person name="Pretorius I.S."/>
            <person name="Schmidt S.A."/>
            <person name="Borneman A.R."/>
        </authorList>
    </citation>
    <scope>NUCLEOTIDE SEQUENCE [LARGE SCALE GENOMIC DNA]</scope>
    <source>
        <strain evidence="2">cv. Chardonnay</strain>
        <tissue evidence="1">Leaf</tissue>
    </source>
</reference>
<name>A0A438EV62_VITVI</name>
<gene>
    <name evidence="1" type="ORF">CK203_066669</name>
</gene>